<evidence type="ECO:0008006" key="3">
    <source>
        <dbReference type="Google" id="ProtNLM"/>
    </source>
</evidence>
<reference evidence="1 2" key="1">
    <citation type="submission" date="2020-02" db="EMBL/GenBank/DDBJ databases">
        <title>Draft genome sequence of Lactococcus sp. Hs30E4-3.</title>
        <authorList>
            <person name="Noda S."/>
            <person name="Yuki M."/>
            <person name="Ohkuma M."/>
        </authorList>
    </citation>
    <scope>NUCLEOTIDE SEQUENCE [LARGE SCALE GENOMIC DNA]</scope>
    <source>
        <strain evidence="1 2">Hs30E4-3</strain>
    </source>
</reference>
<comment type="caution">
    <text evidence="1">The sequence shown here is derived from an EMBL/GenBank/DDBJ whole genome shotgun (WGS) entry which is preliminary data.</text>
</comment>
<evidence type="ECO:0000313" key="1">
    <source>
        <dbReference type="EMBL" id="GFH42954.1"/>
    </source>
</evidence>
<accession>A0A6A0BEU0</accession>
<dbReference type="RefSeq" id="WP_172209393.1">
    <property type="nucleotide sequence ID" value="NZ_BLLI01000048.1"/>
</dbReference>
<organism evidence="1 2">
    <name type="scientific">Pseudolactococcus hodotermopsidis</name>
    <dbReference type="NCBI Taxonomy" id="2709157"/>
    <lineage>
        <taxon>Bacteria</taxon>
        <taxon>Bacillati</taxon>
        <taxon>Bacillota</taxon>
        <taxon>Bacilli</taxon>
        <taxon>Lactobacillales</taxon>
        <taxon>Streptococcaceae</taxon>
        <taxon>Pseudolactococcus</taxon>
    </lineage>
</organism>
<dbReference type="NCBIfam" id="NF033892">
    <property type="entry name" value="XcbB_CpsF_sero"/>
    <property type="match status" value="1"/>
</dbReference>
<dbReference type="Proteomes" id="UP000480303">
    <property type="component" value="Unassembled WGS sequence"/>
</dbReference>
<dbReference type="EMBL" id="BLLI01000048">
    <property type="protein sequence ID" value="GFH42954.1"/>
    <property type="molecule type" value="Genomic_DNA"/>
</dbReference>
<dbReference type="SUPFAM" id="SSF53474">
    <property type="entry name" value="alpha/beta-Hydrolases"/>
    <property type="match status" value="1"/>
</dbReference>
<gene>
    <name evidence="1" type="ORF">Hs30E_15050</name>
</gene>
<dbReference type="InterPro" id="IPR029058">
    <property type="entry name" value="AB_hydrolase_fold"/>
</dbReference>
<sequence length="444" mass="50610">MLENFVERTEPEFWEAFSPDYQGLATFKNDRENNQKIKAYAKAGYTLDGYENGNYRFVKLENLDFGYQKSGKLQYRITSSENDFQYFQSKLLVQFPHASFDNLSAANRLFIDGEALPTLEKSIPRNTYVLRIADTNMISGSFFLNTENYPTYVQEVQELIQEVQEKLGVAKDNVVLIGSSRGGVGAILHALAGDYNAVVNDPALSLAYGHNADEYLLADVMADNLTDALVPYFKKENSNKKITIISSSTSKLFWPYLQALTDKRIQIIDLDMKHAKNNGIVRHGAITEGNIPFYLSLINERLTRNDWRFVVPNDEVLPSNRFDIRMPMPNRWFDVTYFENQLILTRTSDQSPDGHLNFVLNTAFQGGGQYEMDIQLNQQIELLASNAIIVTQVIDFERNEENNIRTIFKPHSFWSMISISAMAVASGDKIVIDKFKIKNLDADT</sequence>
<name>A0A6A0BEU0_9LACT</name>
<protein>
    <recommendedName>
        <fullName evidence="3">Accessory Sec system protein Asp2</fullName>
    </recommendedName>
</protein>
<proteinExistence type="predicted"/>
<dbReference type="AlphaFoldDB" id="A0A6A0BEU0"/>
<keyword evidence="2" id="KW-1185">Reference proteome</keyword>
<dbReference type="Gene3D" id="3.40.50.1820">
    <property type="entry name" value="alpha/beta hydrolase"/>
    <property type="match status" value="1"/>
</dbReference>
<evidence type="ECO:0000313" key="2">
    <source>
        <dbReference type="Proteomes" id="UP000480303"/>
    </source>
</evidence>